<name>A0A438F3E0_VITVI</name>
<proteinExistence type="predicted"/>
<reference evidence="2 4" key="1">
    <citation type="journal article" date="2018" name="PLoS Genet.">
        <title>Population sequencing reveals clonal diversity and ancestral inbreeding in the grapevine cultivar Chardonnay.</title>
        <authorList>
            <person name="Roach M.J."/>
            <person name="Johnson D.L."/>
            <person name="Bohlmann J."/>
            <person name="van Vuuren H.J."/>
            <person name="Jones S.J."/>
            <person name="Pretorius I.S."/>
            <person name="Schmidt S.A."/>
            <person name="Borneman A.R."/>
        </authorList>
    </citation>
    <scope>NUCLEOTIDE SEQUENCE [LARGE SCALE GENOMIC DNA]</scope>
    <source>
        <strain evidence="4">cv. Chardonnay</strain>
        <strain evidence="2">I10V1</strain>
        <tissue evidence="2">Leaf</tissue>
    </source>
</reference>
<dbReference type="Gene3D" id="3.30.40.10">
    <property type="entry name" value="Zinc/RING finger domain, C3HC4 (zinc finger)"/>
    <property type="match status" value="1"/>
</dbReference>
<feature type="region of interest" description="Disordered" evidence="1">
    <location>
        <begin position="1"/>
        <end position="22"/>
    </location>
</feature>
<organism evidence="2 4">
    <name type="scientific">Vitis vinifera</name>
    <name type="common">Grape</name>
    <dbReference type="NCBI Taxonomy" id="29760"/>
    <lineage>
        <taxon>Eukaryota</taxon>
        <taxon>Viridiplantae</taxon>
        <taxon>Streptophyta</taxon>
        <taxon>Embryophyta</taxon>
        <taxon>Tracheophyta</taxon>
        <taxon>Spermatophyta</taxon>
        <taxon>Magnoliopsida</taxon>
        <taxon>eudicotyledons</taxon>
        <taxon>Gunneridae</taxon>
        <taxon>Pentapetalae</taxon>
        <taxon>rosids</taxon>
        <taxon>Vitales</taxon>
        <taxon>Vitaceae</taxon>
        <taxon>Viteae</taxon>
        <taxon>Vitis</taxon>
    </lineage>
</organism>
<dbReference type="AlphaFoldDB" id="A0A438F3E0"/>
<dbReference type="SUPFAM" id="SSF57850">
    <property type="entry name" value="RING/U-box"/>
    <property type="match status" value="1"/>
</dbReference>
<dbReference type="PANTHER" id="PTHR46798:SF5">
    <property type="entry name" value="E3 UBIQUITIN-PROTEIN LIGASE RFI2"/>
    <property type="match status" value="1"/>
</dbReference>
<protein>
    <recommendedName>
        <fullName evidence="5">RING-type domain-containing protein</fullName>
    </recommendedName>
</protein>
<evidence type="ECO:0000256" key="1">
    <source>
        <dbReference type="SAM" id="MobiDB-lite"/>
    </source>
</evidence>
<dbReference type="InterPro" id="IPR044274">
    <property type="entry name" value="RFI2"/>
</dbReference>
<evidence type="ECO:0008006" key="5">
    <source>
        <dbReference type="Google" id="ProtNLM"/>
    </source>
</evidence>
<sequence length="65" mass="6785">MVVGTKGGDVMDDDDVGGVEPPSHGEVSFVSCSICLDLVTDNGERSRAKLQCGHEFHLGYGGFVG</sequence>
<comment type="caution">
    <text evidence="2">The sequence shown here is derived from an EMBL/GenBank/DDBJ whole genome shotgun (WGS) entry which is preliminary data.</text>
</comment>
<dbReference type="EMBL" id="QGNW01000006">
    <property type="protein sequence ID" value="RVX20728.1"/>
    <property type="molecule type" value="Genomic_DNA"/>
</dbReference>
<dbReference type="InterPro" id="IPR013083">
    <property type="entry name" value="Znf_RING/FYVE/PHD"/>
</dbReference>
<evidence type="ECO:0000313" key="4">
    <source>
        <dbReference type="Proteomes" id="UP000288805"/>
    </source>
</evidence>
<gene>
    <name evidence="3" type="ORF">CK203_002938</name>
    <name evidence="2" type="ORF">CK203_071481</name>
</gene>
<evidence type="ECO:0000313" key="2">
    <source>
        <dbReference type="EMBL" id="RVW54537.1"/>
    </source>
</evidence>
<evidence type="ECO:0000313" key="3">
    <source>
        <dbReference type="EMBL" id="RVX20728.1"/>
    </source>
</evidence>
<dbReference type="EMBL" id="QGNW01001126">
    <property type="protein sequence ID" value="RVW54537.1"/>
    <property type="molecule type" value="Genomic_DNA"/>
</dbReference>
<dbReference type="PANTHER" id="PTHR46798">
    <property type="entry name" value="OS09G0511500 PROTEIN"/>
    <property type="match status" value="1"/>
</dbReference>
<accession>A0A438F3E0</accession>
<dbReference type="GO" id="GO:0004842">
    <property type="term" value="F:ubiquitin-protein transferase activity"/>
    <property type="evidence" value="ECO:0007669"/>
    <property type="project" value="InterPro"/>
</dbReference>
<dbReference type="Proteomes" id="UP000288805">
    <property type="component" value="Unassembled WGS sequence"/>
</dbReference>